<protein>
    <recommendedName>
        <fullName evidence="3">Chromo domain-containing protein</fullName>
    </recommendedName>
</protein>
<proteinExistence type="predicted"/>
<sequence length="84" mass="9630">MHPVFHVSKLKTCPQPPTEEDIIEGPINEDQTKAVPSRRLGTRMINQKGSKSVEWLIEWNNTEEGVATWEKAEDIINRFPDFAP</sequence>
<evidence type="ECO:0000256" key="1">
    <source>
        <dbReference type="SAM" id="MobiDB-lite"/>
    </source>
</evidence>
<accession>A0A5K1DJE2</accession>
<reference evidence="2" key="1">
    <citation type="submission" date="2019-09" db="EMBL/GenBank/DDBJ databases">
        <authorList>
            <person name="Zhang L."/>
        </authorList>
    </citation>
    <scope>NUCLEOTIDE SEQUENCE</scope>
</reference>
<feature type="region of interest" description="Disordered" evidence="1">
    <location>
        <begin position="1"/>
        <end position="23"/>
    </location>
</feature>
<evidence type="ECO:0000313" key="2">
    <source>
        <dbReference type="EMBL" id="VVW39431.1"/>
    </source>
</evidence>
<evidence type="ECO:0008006" key="3">
    <source>
        <dbReference type="Google" id="ProtNLM"/>
    </source>
</evidence>
<dbReference type="InterPro" id="IPR016197">
    <property type="entry name" value="Chromo-like_dom_sf"/>
</dbReference>
<dbReference type="Gramene" id="NC5G0305440.1">
    <property type="protein sequence ID" value="NC5G0305440.1:cds"/>
    <property type="gene ID" value="NC5G0305440"/>
</dbReference>
<dbReference type="EMBL" id="LR721783">
    <property type="protein sequence ID" value="VVW39431.1"/>
    <property type="molecule type" value="Genomic_DNA"/>
</dbReference>
<dbReference type="SUPFAM" id="SSF54160">
    <property type="entry name" value="Chromo domain-like"/>
    <property type="match status" value="1"/>
</dbReference>
<name>A0A5K1DJE2_9MAGN</name>
<dbReference type="AlphaFoldDB" id="A0A5K1DJE2"/>
<gene>
    <name evidence="2" type="ORF">NYM_LOCUS20737</name>
</gene>
<organism evidence="2">
    <name type="scientific">Nymphaea colorata</name>
    <name type="common">pocket water lily</name>
    <dbReference type="NCBI Taxonomy" id="210225"/>
    <lineage>
        <taxon>Eukaryota</taxon>
        <taxon>Viridiplantae</taxon>
        <taxon>Streptophyta</taxon>
        <taxon>Embryophyta</taxon>
        <taxon>Tracheophyta</taxon>
        <taxon>Spermatophyta</taxon>
        <taxon>Magnoliopsida</taxon>
        <taxon>Nymphaeales</taxon>
        <taxon>Nymphaeaceae</taxon>
        <taxon>Nymphaea</taxon>
    </lineage>
</organism>